<keyword evidence="3" id="KW-1185">Reference proteome</keyword>
<accession>A0A0R0ASA2</accession>
<dbReference type="OrthoDB" id="6006887at2"/>
<dbReference type="EMBL" id="LLXS01000010">
    <property type="protein sequence ID" value="KRG44001.1"/>
    <property type="molecule type" value="Genomic_DNA"/>
</dbReference>
<name>A0A0R0ASA2_9GAMM</name>
<dbReference type="AlphaFoldDB" id="A0A0R0ASA2"/>
<gene>
    <name evidence="2" type="ORF">ARC78_06675</name>
</gene>
<keyword evidence="1" id="KW-0732">Signal</keyword>
<protein>
    <submittedName>
        <fullName evidence="2">Uncharacterized protein</fullName>
    </submittedName>
</protein>
<dbReference type="PROSITE" id="PS51257">
    <property type="entry name" value="PROKAR_LIPOPROTEIN"/>
    <property type="match status" value="1"/>
</dbReference>
<reference evidence="2 3" key="1">
    <citation type="submission" date="2015-10" db="EMBL/GenBank/DDBJ databases">
        <title>Genome sequencing and analysis of members of genus Stenotrophomonas.</title>
        <authorList>
            <person name="Patil P.P."/>
            <person name="Midha S."/>
            <person name="Patil P.B."/>
        </authorList>
    </citation>
    <scope>NUCLEOTIDE SEQUENCE [LARGE SCALE GENOMIC DNA]</scope>
    <source>
        <strain evidence="2 3">JCM 9942</strain>
    </source>
</reference>
<evidence type="ECO:0000256" key="1">
    <source>
        <dbReference type="SAM" id="SignalP"/>
    </source>
</evidence>
<proteinExistence type="predicted"/>
<dbReference type="RefSeq" id="WP_054658848.1">
    <property type="nucleotide sequence ID" value="NZ_BAZI01000110.1"/>
</dbReference>
<comment type="caution">
    <text evidence="2">The sequence shown here is derived from an EMBL/GenBank/DDBJ whole genome shotgun (WGS) entry which is preliminary data.</text>
</comment>
<organism evidence="2 3">
    <name type="scientific">Stenotrophomonas pictorum JCM 9942</name>
    <dbReference type="NCBI Taxonomy" id="1236960"/>
    <lineage>
        <taxon>Bacteria</taxon>
        <taxon>Pseudomonadati</taxon>
        <taxon>Pseudomonadota</taxon>
        <taxon>Gammaproteobacteria</taxon>
        <taxon>Lysobacterales</taxon>
        <taxon>Lysobacteraceae</taxon>
        <taxon>Stenotrophomonas</taxon>
    </lineage>
</organism>
<feature type="signal peptide" evidence="1">
    <location>
        <begin position="1"/>
        <end position="26"/>
    </location>
</feature>
<feature type="chain" id="PRO_5006391232" evidence="1">
    <location>
        <begin position="27"/>
        <end position="81"/>
    </location>
</feature>
<evidence type="ECO:0000313" key="3">
    <source>
        <dbReference type="Proteomes" id="UP000050836"/>
    </source>
</evidence>
<dbReference type="Proteomes" id="UP000050836">
    <property type="component" value="Unassembled WGS sequence"/>
</dbReference>
<sequence length="81" mass="8863">MSIKRSRHVLQAVMATGTLLLLGCSAAPETGRTNVRDYAAEAAGDEQDANDLPKAKRPVRRMRTSLSLPYFSFAQSLNPRS</sequence>
<evidence type="ECO:0000313" key="2">
    <source>
        <dbReference type="EMBL" id="KRG44001.1"/>
    </source>
</evidence>